<evidence type="ECO:0000313" key="2">
    <source>
        <dbReference type="Proteomes" id="UP001061070"/>
    </source>
</evidence>
<dbReference type="Proteomes" id="UP001061070">
    <property type="component" value="Unassembled WGS sequence"/>
</dbReference>
<dbReference type="SUPFAM" id="SSF48613">
    <property type="entry name" value="Heme oxygenase-like"/>
    <property type="match status" value="1"/>
</dbReference>
<dbReference type="InterPro" id="IPR016084">
    <property type="entry name" value="Haem_Oase-like_multi-hlx"/>
</dbReference>
<organism evidence="1 2">
    <name type="scientific">Gluconobacter frateurii NRIC 0228</name>
    <dbReference type="NCBI Taxonomy" id="1307946"/>
    <lineage>
        <taxon>Bacteria</taxon>
        <taxon>Pseudomonadati</taxon>
        <taxon>Pseudomonadota</taxon>
        <taxon>Alphaproteobacteria</taxon>
        <taxon>Acetobacterales</taxon>
        <taxon>Acetobacteraceae</taxon>
        <taxon>Gluconobacter</taxon>
    </lineage>
</organism>
<gene>
    <name evidence="1" type="ORF">AA0228_2160</name>
</gene>
<proteinExistence type="predicted"/>
<protein>
    <recommendedName>
        <fullName evidence="3">Heme oxygenase</fullName>
    </recommendedName>
</protein>
<dbReference type="EMBL" id="BAQW01000009">
    <property type="protein sequence ID" value="GBR14029.1"/>
    <property type="molecule type" value="Genomic_DNA"/>
</dbReference>
<comment type="caution">
    <text evidence="1">The sequence shown here is derived from an EMBL/GenBank/DDBJ whole genome shotgun (WGS) entry which is preliminary data.</text>
</comment>
<dbReference type="Gene3D" id="1.20.910.10">
    <property type="entry name" value="Heme oxygenase-like"/>
    <property type="match status" value="1"/>
</dbReference>
<evidence type="ECO:0008006" key="3">
    <source>
        <dbReference type="Google" id="ProtNLM"/>
    </source>
</evidence>
<keyword evidence="2" id="KW-1185">Reference proteome</keyword>
<evidence type="ECO:0000313" key="1">
    <source>
        <dbReference type="EMBL" id="GBR14029.1"/>
    </source>
</evidence>
<sequence length="207" mass="22879">MKMREDDPLIALREVSRTIHEQVDKAYSRFNLSDVASYGAFLQAHGRVLPQVEDWLEGEHELPHWRGRTEHLQSDLMELGYGLPEPLDWQSPSGSGAALGALYVLEGSRLGSKMLSAQVGEGLPRAYLSAGHEKGGWPAFLQILRDRLENSDGNYGQSVMDGVTSTFDLFRRAAAVRGRPNIEGDKAGKCVRQPAGFFIRKHCNSAA</sequence>
<dbReference type="CDD" id="cd19166">
    <property type="entry name" value="HemeO-bac"/>
    <property type="match status" value="1"/>
</dbReference>
<name>A0ABQ0QD76_9PROT</name>
<accession>A0ABQ0QD76</accession>
<reference evidence="1" key="1">
    <citation type="submission" date="2013-04" db="EMBL/GenBank/DDBJ databases">
        <title>The genome sequencing project of 58 acetic acid bacteria.</title>
        <authorList>
            <person name="Okamoto-Kainuma A."/>
            <person name="Ishikawa M."/>
            <person name="Umino S."/>
            <person name="Koizumi Y."/>
            <person name="Shiwa Y."/>
            <person name="Yoshikawa H."/>
            <person name="Matsutani M."/>
            <person name="Matsushita K."/>
        </authorList>
    </citation>
    <scope>NUCLEOTIDE SEQUENCE</scope>
    <source>
        <strain evidence="1">NRIC 0228</strain>
    </source>
</reference>